<reference evidence="8 9" key="1">
    <citation type="submission" date="2024-08" db="EMBL/GenBank/DDBJ databases">
        <title>Gnathostoma spinigerum genome.</title>
        <authorList>
            <person name="Gonzalez-Bertolin B."/>
            <person name="Monzon S."/>
            <person name="Zaballos A."/>
            <person name="Jimenez P."/>
            <person name="Dekumyoy P."/>
            <person name="Varona S."/>
            <person name="Cuesta I."/>
            <person name="Sumanam S."/>
            <person name="Adisakwattana P."/>
            <person name="Gasser R.B."/>
            <person name="Hernandez-Gonzalez A."/>
            <person name="Young N.D."/>
            <person name="Perteguer M.J."/>
        </authorList>
    </citation>
    <scope>NUCLEOTIDE SEQUENCE [LARGE SCALE GENOMIC DNA]</scope>
    <source>
        <strain evidence="8">AL3</strain>
        <tissue evidence="8">Liver</tissue>
    </source>
</reference>
<dbReference type="SUPFAM" id="SSF52058">
    <property type="entry name" value="L domain-like"/>
    <property type="match status" value="1"/>
</dbReference>
<keyword evidence="6" id="KW-0175">Coiled coil</keyword>
<evidence type="ECO:0000256" key="4">
    <source>
        <dbReference type="ARBA" id="ARBA00022833"/>
    </source>
</evidence>
<evidence type="ECO:0000256" key="6">
    <source>
        <dbReference type="SAM" id="Coils"/>
    </source>
</evidence>
<dbReference type="GO" id="GO:0008270">
    <property type="term" value="F:zinc ion binding"/>
    <property type="evidence" value="ECO:0007669"/>
    <property type="project" value="UniProtKB-KW"/>
</dbReference>
<evidence type="ECO:0000259" key="7">
    <source>
        <dbReference type="PROSITE" id="PS50089"/>
    </source>
</evidence>
<dbReference type="PANTHER" id="PTHR48051:SF1">
    <property type="entry name" value="RAS SUPPRESSOR PROTEIN 1"/>
    <property type="match status" value="1"/>
</dbReference>
<dbReference type="Gene3D" id="3.30.40.10">
    <property type="entry name" value="Zinc/RING finger domain, C3HC4 (zinc finger)"/>
    <property type="match status" value="1"/>
</dbReference>
<dbReference type="InterPro" id="IPR050216">
    <property type="entry name" value="LRR_domain-containing"/>
</dbReference>
<feature type="coiled-coil region" evidence="6">
    <location>
        <begin position="337"/>
        <end position="374"/>
    </location>
</feature>
<dbReference type="SUPFAM" id="SSF57850">
    <property type="entry name" value="RING/U-box"/>
    <property type="match status" value="1"/>
</dbReference>
<dbReference type="Pfam" id="PF13920">
    <property type="entry name" value="zf-C3HC4_3"/>
    <property type="match status" value="1"/>
</dbReference>
<dbReference type="SMART" id="SM00369">
    <property type="entry name" value="LRR_TYP"/>
    <property type="match status" value="3"/>
</dbReference>
<sequence>MSLHMKKSSKKDVLEMKIYMMKTSEDDFADLTDCGLMCLPDELYNICRVLLKKTIQLDRNNLSTLLTRKDRDSLRKMNGVLERLFVSHNKIRNIPDSLFVLTSLVVLDLSFNLIKVVPSDIGMLTLLEELHIQGNQISEIPSTFGQLVNLRKLNISSNHVRRLPLSFVHLELLEQLQLDFKLMEFPASEICQSGIDQIHDYLVGIAEKEGYSSFVSKSINIRSKQSSLDAGTSSPILSVSDLLFSPPKSTQILDSMSRMDEENRCRIRELSEEQKKLDELVSKSVLLQSEAQRDVVEAVSKLEQHAQRVIRSTLSNIKNSAALPSSQINDDIDSIIHHRKEKRVKEMQELTAAIEEENRMLQEHEMKYAEERRNNSMNLIVCKMDELEHSVKVSEQVAKSSVERICDEIVENDALMDDLLVTVKEYRDEDSKNILTQIRLIENTLCGISSMEMRRRQNETSELVHQLENERLQLLSLFEELIAERDYRRKLLRMKMRSEEEREQVMQRKVVADCLRKYAEMLCEVAADSVCDKKMETEKGDNNKSQLALSSIFGPLSRLRHRERTRSRNLVNHAFGSRDKDSVKEDFTTEIVQPFSAYAESKTSSLDPSAVHYEDECVICMNASVRVLFSPCGHACCCHYCYRCLFECPLCRKRIMKTVPLSSKG</sequence>
<dbReference type="InterPro" id="IPR032675">
    <property type="entry name" value="LRR_dom_sf"/>
</dbReference>
<dbReference type="PROSITE" id="PS51450">
    <property type="entry name" value="LRR"/>
    <property type="match status" value="2"/>
</dbReference>
<evidence type="ECO:0000313" key="8">
    <source>
        <dbReference type="EMBL" id="MFH4978139.1"/>
    </source>
</evidence>
<evidence type="ECO:0000256" key="2">
    <source>
        <dbReference type="ARBA" id="ARBA00022737"/>
    </source>
</evidence>
<keyword evidence="1" id="KW-0433">Leucine-rich repeat</keyword>
<dbReference type="InterPro" id="IPR003591">
    <property type="entry name" value="Leu-rich_rpt_typical-subtyp"/>
</dbReference>
<feature type="coiled-coil region" evidence="6">
    <location>
        <begin position="464"/>
        <end position="508"/>
    </location>
</feature>
<keyword evidence="3 5" id="KW-0479">Metal-binding</keyword>
<dbReference type="InterPro" id="IPR013083">
    <property type="entry name" value="Znf_RING/FYVE/PHD"/>
</dbReference>
<evidence type="ECO:0000256" key="1">
    <source>
        <dbReference type="ARBA" id="ARBA00022614"/>
    </source>
</evidence>
<gene>
    <name evidence="8" type="ORF">AB6A40_004848</name>
</gene>
<comment type="caution">
    <text evidence="8">The sequence shown here is derived from an EMBL/GenBank/DDBJ whole genome shotgun (WGS) entry which is preliminary data.</text>
</comment>
<keyword evidence="4" id="KW-0862">Zinc</keyword>
<protein>
    <recommendedName>
        <fullName evidence="7">RING-type domain-containing protein</fullName>
    </recommendedName>
</protein>
<dbReference type="PROSITE" id="PS50089">
    <property type="entry name" value="ZF_RING_2"/>
    <property type="match status" value="1"/>
</dbReference>
<dbReference type="Pfam" id="PF13855">
    <property type="entry name" value="LRR_8"/>
    <property type="match status" value="1"/>
</dbReference>
<dbReference type="EMBL" id="JBGFUD010002899">
    <property type="protein sequence ID" value="MFH4978139.1"/>
    <property type="molecule type" value="Genomic_DNA"/>
</dbReference>
<dbReference type="PANTHER" id="PTHR48051">
    <property type="match status" value="1"/>
</dbReference>
<dbReference type="AlphaFoldDB" id="A0ABD6ELF3"/>
<keyword evidence="3 5" id="KW-0863">Zinc-finger</keyword>
<proteinExistence type="predicted"/>
<dbReference type="InterPro" id="IPR001841">
    <property type="entry name" value="Znf_RING"/>
</dbReference>
<dbReference type="Gene3D" id="3.80.10.10">
    <property type="entry name" value="Ribonuclease Inhibitor"/>
    <property type="match status" value="1"/>
</dbReference>
<accession>A0ABD6ELF3</accession>
<evidence type="ECO:0000256" key="3">
    <source>
        <dbReference type="ARBA" id="ARBA00022771"/>
    </source>
</evidence>
<feature type="domain" description="RING-type" evidence="7">
    <location>
        <begin position="617"/>
        <end position="652"/>
    </location>
</feature>
<dbReference type="Proteomes" id="UP001608902">
    <property type="component" value="Unassembled WGS sequence"/>
</dbReference>
<evidence type="ECO:0000256" key="5">
    <source>
        <dbReference type="PROSITE-ProRule" id="PRU00175"/>
    </source>
</evidence>
<dbReference type="InterPro" id="IPR001611">
    <property type="entry name" value="Leu-rich_rpt"/>
</dbReference>
<organism evidence="8 9">
    <name type="scientific">Gnathostoma spinigerum</name>
    <dbReference type="NCBI Taxonomy" id="75299"/>
    <lineage>
        <taxon>Eukaryota</taxon>
        <taxon>Metazoa</taxon>
        <taxon>Ecdysozoa</taxon>
        <taxon>Nematoda</taxon>
        <taxon>Chromadorea</taxon>
        <taxon>Rhabditida</taxon>
        <taxon>Spirurina</taxon>
        <taxon>Gnathostomatomorpha</taxon>
        <taxon>Gnathostomatoidea</taxon>
        <taxon>Gnathostomatidae</taxon>
        <taxon>Gnathostoma</taxon>
    </lineage>
</organism>
<name>A0ABD6ELF3_9BILA</name>
<evidence type="ECO:0000313" key="9">
    <source>
        <dbReference type="Proteomes" id="UP001608902"/>
    </source>
</evidence>
<keyword evidence="9" id="KW-1185">Reference proteome</keyword>
<keyword evidence="2" id="KW-0677">Repeat</keyword>